<dbReference type="InterPro" id="IPR016130">
    <property type="entry name" value="Tyr_Pase_AS"/>
</dbReference>
<organism evidence="7 8">
    <name type="scientific">Brachionus plicatilis</name>
    <name type="common">Marine rotifer</name>
    <name type="synonym">Brachionus muelleri</name>
    <dbReference type="NCBI Taxonomy" id="10195"/>
    <lineage>
        <taxon>Eukaryota</taxon>
        <taxon>Metazoa</taxon>
        <taxon>Spiralia</taxon>
        <taxon>Gnathifera</taxon>
        <taxon>Rotifera</taxon>
        <taxon>Eurotatoria</taxon>
        <taxon>Monogononta</taxon>
        <taxon>Pseudotrocha</taxon>
        <taxon>Ploima</taxon>
        <taxon>Brachionidae</taxon>
        <taxon>Brachionus</taxon>
    </lineage>
</organism>
<evidence type="ECO:0000313" key="8">
    <source>
        <dbReference type="Proteomes" id="UP000276133"/>
    </source>
</evidence>
<dbReference type="GO" id="GO:0043409">
    <property type="term" value="P:negative regulation of MAPK cascade"/>
    <property type="evidence" value="ECO:0007669"/>
    <property type="project" value="TreeGrafter"/>
</dbReference>
<keyword evidence="3 7" id="KW-0378">Hydrolase</keyword>
<feature type="domain" description="Tyrosine-protein phosphatase" evidence="5">
    <location>
        <begin position="5"/>
        <end position="150"/>
    </location>
</feature>
<evidence type="ECO:0000313" key="7">
    <source>
        <dbReference type="EMBL" id="RNA03395.1"/>
    </source>
</evidence>
<evidence type="ECO:0000256" key="1">
    <source>
        <dbReference type="ARBA" id="ARBA00008601"/>
    </source>
</evidence>
<feature type="domain" description="Tyrosine specific protein phosphatases" evidence="6">
    <location>
        <begin position="71"/>
        <end position="128"/>
    </location>
</feature>
<dbReference type="InterPro" id="IPR000340">
    <property type="entry name" value="Dual-sp_phosphatase_cat-dom"/>
</dbReference>
<name>A0A3M7PX87_BRAPC</name>
<dbReference type="OrthoDB" id="426001at2759"/>
<gene>
    <name evidence="7" type="ORF">BpHYR1_028828</name>
</gene>
<dbReference type="CDD" id="cd14498">
    <property type="entry name" value="DSP"/>
    <property type="match status" value="1"/>
</dbReference>
<dbReference type="GO" id="GO:0005737">
    <property type="term" value="C:cytoplasm"/>
    <property type="evidence" value="ECO:0007669"/>
    <property type="project" value="TreeGrafter"/>
</dbReference>
<reference evidence="7 8" key="1">
    <citation type="journal article" date="2018" name="Sci. Rep.">
        <title>Genomic signatures of local adaptation to the degree of environmental predictability in rotifers.</title>
        <authorList>
            <person name="Franch-Gras L."/>
            <person name="Hahn C."/>
            <person name="Garcia-Roger E.M."/>
            <person name="Carmona M.J."/>
            <person name="Serra M."/>
            <person name="Gomez A."/>
        </authorList>
    </citation>
    <scope>NUCLEOTIDE SEQUENCE [LARGE SCALE GENOMIC DNA]</scope>
    <source>
        <strain evidence="7">HYR1</strain>
    </source>
</reference>
<evidence type="ECO:0000259" key="6">
    <source>
        <dbReference type="PROSITE" id="PS50056"/>
    </source>
</evidence>
<dbReference type="Gene3D" id="3.90.190.10">
    <property type="entry name" value="Protein tyrosine phosphatase superfamily"/>
    <property type="match status" value="1"/>
</dbReference>
<sequence length="186" mass="21648">MLSANSSSIIEPYLHLGDSYLNSNPHLAPVFGYTHVLNITSEISPNWLLLLMLKKYKQIPADDNFYYNIRLNFEEAFQMIDEARQTNGKILVHCAMGISRSATIVIGYLMSRYKMSLFSAYNHVKSKRSQINPNKHFMRTLEIYEKELSGNYIRAQLISTANQRPSYTFVFRPELHSIRFPKIKNF</sequence>
<proteinExistence type="inferred from homology"/>
<comment type="similarity">
    <text evidence="1">Belongs to the protein-tyrosine phosphatase family. Non-receptor class dual specificity subfamily.</text>
</comment>
<dbReference type="InterPro" id="IPR029021">
    <property type="entry name" value="Prot-tyrosine_phosphatase-like"/>
</dbReference>
<dbReference type="EMBL" id="REGN01008519">
    <property type="protein sequence ID" value="RNA03395.1"/>
    <property type="molecule type" value="Genomic_DNA"/>
</dbReference>
<dbReference type="Proteomes" id="UP000276133">
    <property type="component" value="Unassembled WGS sequence"/>
</dbReference>
<dbReference type="GO" id="GO:0004725">
    <property type="term" value="F:protein tyrosine phosphatase activity"/>
    <property type="evidence" value="ECO:0007669"/>
    <property type="project" value="UniProtKB-EC"/>
</dbReference>
<dbReference type="SUPFAM" id="SSF52799">
    <property type="entry name" value="(Phosphotyrosine protein) phosphatases II"/>
    <property type="match status" value="1"/>
</dbReference>
<dbReference type="STRING" id="10195.A0A3M7PX87"/>
<comment type="caution">
    <text evidence="7">The sequence shown here is derived from an EMBL/GenBank/DDBJ whole genome shotgun (WGS) entry which is preliminary data.</text>
</comment>
<accession>A0A3M7PX87</accession>
<dbReference type="PROSITE" id="PS50054">
    <property type="entry name" value="TYR_PHOSPHATASE_DUAL"/>
    <property type="match status" value="1"/>
</dbReference>
<dbReference type="PROSITE" id="PS00383">
    <property type="entry name" value="TYR_PHOSPHATASE_1"/>
    <property type="match status" value="1"/>
</dbReference>
<evidence type="ECO:0000256" key="4">
    <source>
        <dbReference type="ARBA" id="ARBA00022912"/>
    </source>
</evidence>
<evidence type="ECO:0000259" key="5">
    <source>
        <dbReference type="PROSITE" id="PS50054"/>
    </source>
</evidence>
<dbReference type="EC" id="3.1.3.48" evidence="2"/>
<evidence type="ECO:0000256" key="2">
    <source>
        <dbReference type="ARBA" id="ARBA00013064"/>
    </source>
</evidence>
<dbReference type="AlphaFoldDB" id="A0A3M7PX87"/>
<dbReference type="PANTHER" id="PTHR10159:SF519">
    <property type="entry name" value="DUAL SPECIFICITY PROTEIN PHOSPHATASE MPK3"/>
    <property type="match status" value="1"/>
</dbReference>
<keyword evidence="4" id="KW-0904">Protein phosphatase</keyword>
<dbReference type="PROSITE" id="PS50056">
    <property type="entry name" value="TYR_PHOSPHATASE_2"/>
    <property type="match status" value="1"/>
</dbReference>
<dbReference type="SMART" id="SM00195">
    <property type="entry name" value="DSPc"/>
    <property type="match status" value="1"/>
</dbReference>
<dbReference type="Pfam" id="PF00782">
    <property type="entry name" value="DSPc"/>
    <property type="match status" value="1"/>
</dbReference>
<dbReference type="InterPro" id="IPR000387">
    <property type="entry name" value="Tyr_Pase_dom"/>
</dbReference>
<dbReference type="InterPro" id="IPR020422">
    <property type="entry name" value="TYR_PHOSPHATASE_DUAL_dom"/>
</dbReference>
<evidence type="ECO:0000256" key="3">
    <source>
        <dbReference type="ARBA" id="ARBA00022801"/>
    </source>
</evidence>
<keyword evidence="8" id="KW-1185">Reference proteome</keyword>
<dbReference type="PANTHER" id="PTHR10159">
    <property type="entry name" value="DUAL SPECIFICITY PROTEIN PHOSPHATASE"/>
    <property type="match status" value="1"/>
</dbReference>
<protein>
    <recommendedName>
        <fullName evidence="2">protein-tyrosine-phosphatase</fullName>
        <ecNumber evidence="2">3.1.3.48</ecNumber>
    </recommendedName>
</protein>